<comment type="subcellular location">
    <subcellularLocation>
        <location evidence="1">Membrane</location>
        <topology evidence="1">Multi-pass membrane protein</topology>
    </subcellularLocation>
</comment>
<evidence type="ECO:0000256" key="7">
    <source>
        <dbReference type="SAM" id="Phobius"/>
    </source>
</evidence>
<dbReference type="NCBIfam" id="TIGR00813">
    <property type="entry name" value="sss"/>
    <property type="match status" value="1"/>
</dbReference>
<dbReference type="GO" id="GO:0005886">
    <property type="term" value="C:plasma membrane"/>
    <property type="evidence" value="ECO:0007669"/>
    <property type="project" value="TreeGrafter"/>
</dbReference>
<dbReference type="PROSITE" id="PS50283">
    <property type="entry name" value="NA_SOLUT_SYMP_3"/>
    <property type="match status" value="1"/>
</dbReference>
<evidence type="ECO:0000256" key="3">
    <source>
        <dbReference type="ARBA" id="ARBA00022692"/>
    </source>
</evidence>
<evidence type="ECO:0000313" key="9">
    <source>
        <dbReference type="Proteomes" id="UP000597444"/>
    </source>
</evidence>
<evidence type="ECO:0000256" key="5">
    <source>
        <dbReference type="ARBA" id="ARBA00023136"/>
    </source>
</evidence>
<keyword evidence="4 7" id="KW-1133">Transmembrane helix</keyword>
<feature type="transmembrane region" description="Helical" evidence="7">
    <location>
        <begin position="447"/>
        <end position="472"/>
    </location>
</feature>
<evidence type="ECO:0000256" key="6">
    <source>
        <dbReference type="RuleBase" id="RU362091"/>
    </source>
</evidence>
<dbReference type="RefSeq" id="WP_220202535.1">
    <property type="nucleotide sequence ID" value="NZ_BNJK01000001.1"/>
</dbReference>
<comment type="similarity">
    <text evidence="2 6">Belongs to the sodium:solute symporter (SSF) (TC 2.A.21) family.</text>
</comment>
<evidence type="ECO:0000313" key="8">
    <source>
        <dbReference type="EMBL" id="GHO91654.1"/>
    </source>
</evidence>
<sequence length="567" mass="60940">MLLAVLAANPLRLNLNVLDFAILIVYFALVIAIGILARRAIATSEDFLLAGRSLPAWITGLAFISANLGAIEILGMAANGAQYGWSTVHFYWIGAVPAMVFLGLVMMPFYYGSRVRSVPEYLRRRFNASTHLFNALTFAVSTVLIAGVNLYALAIILEALLGWPLWVSIIVAAGFVLAYITLGGLSGAIYNEVLQFFVILAGLIPIVIIGLAHVGGWAGLQAAVLHTPLGQNAFHSWKGTGIPWSNPLGDWIGIVFGLGFVLSFGYWTTNFAEVQRALSAKDLSAGRRTPLIGAYPKIFIPFLTIIPGLIALVVVPNLGGTEGLPYNDAIPLLMNQFLPNGVLGVAMAGLIAAFMAGMAANVSAFNTVFTYDIWQAYIRRGRSDLYYLRVGQIVTIAGVLVGILTAFIAAGYSNIMNYIQLLFSFFNAPLFATFILAMFWKRVSPMAGIFGLAAGTIAAGVFHYVAFNLPYFYPGGHIDLAHATINAQMQNFYGAIAAFVADLVVTVIVTFLGKPKPLSELAGLVWGVPDPNAPDPSKAPKLPWWESPSLLGWGALGITLLLSLIFL</sequence>
<dbReference type="InterPro" id="IPR038377">
    <property type="entry name" value="Na/Glc_symporter_sf"/>
</dbReference>
<evidence type="ECO:0000256" key="1">
    <source>
        <dbReference type="ARBA" id="ARBA00004141"/>
    </source>
</evidence>
<keyword evidence="3 7" id="KW-0812">Transmembrane</keyword>
<evidence type="ECO:0000256" key="4">
    <source>
        <dbReference type="ARBA" id="ARBA00022989"/>
    </source>
</evidence>
<comment type="caution">
    <text evidence="8">The sequence shown here is derived from an EMBL/GenBank/DDBJ whole genome shotgun (WGS) entry which is preliminary data.</text>
</comment>
<feature type="transmembrane region" description="Helical" evidence="7">
    <location>
        <begin position="194"/>
        <end position="220"/>
    </location>
</feature>
<proteinExistence type="inferred from homology"/>
<dbReference type="Proteomes" id="UP000597444">
    <property type="component" value="Unassembled WGS sequence"/>
</dbReference>
<reference evidence="8" key="1">
    <citation type="submission" date="2020-10" db="EMBL/GenBank/DDBJ databases">
        <title>Taxonomic study of unclassified bacteria belonging to the class Ktedonobacteria.</title>
        <authorList>
            <person name="Yabe S."/>
            <person name="Wang C.M."/>
            <person name="Zheng Y."/>
            <person name="Sakai Y."/>
            <person name="Cavaletti L."/>
            <person name="Monciardini P."/>
            <person name="Donadio S."/>
        </authorList>
    </citation>
    <scope>NUCLEOTIDE SEQUENCE</scope>
    <source>
        <strain evidence="8">ID150040</strain>
    </source>
</reference>
<feature type="transmembrane region" description="Helical" evidence="7">
    <location>
        <begin position="90"/>
        <end position="111"/>
    </location>
</feature>
<feature type="transmembrane region" description="Helical" evidence="7">
    <location>
        <begin position="163"/>
        <end position="182"/>
    </location>
</feature>
<dbReference type="Gene3D" id="1.20.1730.10">
    <property type="entry name" value="Sodium/glucose cotransporter"/>
    <property type="match status" value="1"/>
</dbReference>
<feature type="transmembrane region" description="Helical" evidence="7">
    <location>
        <begin position="54"/>
        <end position="78"/>
    </location>
</feature>
<feature type="transmembrane region" description="Helical" evidence="7">
    <location>
        <begin position="298"/>
        <end position="318"/>
    </location>
</feature>
<dbReference type="CDD" id="cd11478">
    <property type="entry name" value="SLC5sbd_u2"/>
    <property type="match status" value="1"/>
</dbReference>
<feature type="transmembrane region" description="Helical" evidence="7">
    <location>
        <begin position="20"/>
        <end position="42"/>
    </location>
</feature>
<dbReference type="EMBL" id="BNJK01000001">
    <property type="protein sequence ID" value="GHO91654.1"/>
    <property type="molecule type" value="Genomic_DNA"/>
</dbReference>
<feature type="transmembrane region" description="Helical" evidence="7">
    <location>
        <begin position="386"/>
        <end position="412"/>
    </location>
</feature>
<dbReference type="Pfam" id="PF00474">
    <property type="entry name" value="SSF"/>
    <property type="match status" value="1"/>
</dbReference>
<feature type="transmembrane region" description="Helical" evidence="7">
    <location>
        <begin position="251"/>
        <end position="269"/>
    </location>
</feature>
<dbReference type="GO" id="GO:0005412">
    <property type="term" value="F:D-glucose:sodium symporter activity"/>
    <property type="evidence" value="ECO:0007669"/>
    <property type="project" value="TreeGrafter"/>
</dbReference>
<feature type="transmembrane region" description="Helical" evidence="7">
    <location>
        <begin position="492"/>
        <end position="512"/>
    </location>
</feature>
<accession>A0A8J3IHX9</accession>
<keyword evidence="5 7" id="KW-0472">Membrane</keyword>
<gene>
    <name evidence="8" type="ORF">KSF_017020</name>
</gene>
<organism evidence="8 9">
    <name type="scientific">Reticulibacter mediterranei</name>
    <dbReference type="NCBI Taxonomy" id="2778369"/>
    <lineage>
        <taxon>Bacteria</taxon>
        <taxon>Bacillati</taxon>
        <taxon>Chloroflexota</taxon>
        <taxon>Ktedonobacteria</taxon>
        <taxon>Ktedonobacterales</taxon>
        <taxon>Reticulibacteraceae</taxon>
        <taxon>Reticulibacter</taxon>
    </lineage>
</organism>
<feature type="transmembrane region" description="Helical" evidence="7">
    <location>
        <begin position="132"/>
        <end position="157"/>
    </location>
</feature>
<dbReference type="AlphaFoldDB" id="A0A8J3IHX9"/>
<feature type="transmembrane region" description="Helical" evidence="7">
    <location>
        <begin position="418"/>
        <end position="440"/>
    </location>
</feature>
<dbReference type="PANTHER" id="PTHR11819">
    <property type="entry name" value="SOLUTE CARRIER FAMILY 5"/>
    <property type="match status" value="1"/>
</dbReference>
<name>A0A8J3IHX9_9CHLR</name>
<dbReference type="InterPro" id="IPR001734">
    <property type="entry name" value="Na/solute_symporter"/>
</dbReference>
<feature type="transmembrane region" description="Helical" evidence="7">
    <location>
        <begin position="338"/>
        <end position="365"/>
    </location>
</feature>
<evidence type="ECO:0000256" key="2">
    <source>
        <dbReference type="ARBA" id="ARBA00006434"/>
    </source>
</evidence>
<dbReference type="PANTHER" id="PTHR11819:SF195">
    <property type="entry name" value="SODIUM_GLUCOSE COTRANSPORTER 4"/>
    <property type="match status" value="1"/>
</dbReference>
<protein>
    <submittedName>
        <fullName evidence="8">Sodium:solute symporter</fullName>
    </submittedName>
</protein>
<keyword evidence="9" id="KW-1185">Reference proteome</keyword>